<evidence type="ECO:0000313" key="13">
    <source>
        <dbReference type="EMBL" id="SVE02086.1"/>
    </source>
</evidence>
<dbReference type="GO" id="GO:0003677">
    <property type="term" value="F:DNA binding"/>
    <property type="evidence" value="ECO:0007669"/>
    <property type="project" value="UniProtKB-KW"/>
</dbReference>
<dbReference type="InterPro" id="IPR050219">
    <property type="entry name" value="DnaG_primase"/>
</dbReference>
<evidence type="ECO:0000256" key="10">
    <source>
        <dbReference type="ARBA" id="ARBA00023125"/>
    </source>
</evidence>
<keyword evidence="3" id="KW-0808">Transferase</keyword>
<accession>A0A383A2F1</accession>
<keyword evidence="10" id="KW-0238">DNA-binding</keyword>
<evidence type="ECO:0000256" key="11">
    <source>
        <dbReference type="ARBA" id="ARBA00023163"/>
    </source>
</evidence>
<evidence type="ECO:0000256" key="8">
    <source>
        <dbReference type="ARBA" id="ARBA00022833"/>
    </source>
</evidence>
<dbReference type="EMBL" id="UINC01188726">
    <property type="protein sequence ID" value="SVE02086.1"/>
    <property type="molecule type" value="Genomic_DNA"/>
</dbReference>
<feature type="domain" description="Zinc finger CHC2-type" evidence="12">
    <location>
        <begin position="35"/>
        <end position="73"/>
    </location>
</feature>
<dbReference type="Gene3D" id="3.90.580.10">
    <property type="entry name" value="Zinc finger, CHC2-type domain"/>
    <property type="match status" value="1"/>
</dbReference>
<comment type="cofactor">
    <cofactor evidence="1">
        <name>Zn(2+)</name>
        <dbReference type="ChEBI" id="CHEBI:29105"/>
    </cofactor>
</comment>
<dbReference type="GO" id="GO:0000428">
    <property type="term" value="C:DNA-directed RNA polymerase complex"/>
    <property type="evidence" value="ECO:0007669"/>
    <property type="project" value="UniProtKB-KW"/>
</dbReference>
<reference evidence="13" key="1">
    <citation type="submission" date="2018-05" db="EMBL/GenBank/DDBJ databases">
        <authorList>
            <person name="Lanie J.A."/>
            <person name="Ng W.-L."/>
            <person name="Kazmierczak K.M."/>
            <person name="Andrzejewski T.M."/>
            <person name="Davidsen T.M."/>
            <person name="Wayne K.J."/>
            <person name="Tettelin H."/>
            <person name="Glass J.I."/>
            <person name="Rusch D."/>
            <person name="Podicherti R."/>
            <person name="Tsui H.-C.T."/>
            <person name="Winkler M.E."/>
        </authorList>
    </citation>
    <scope>NUCLEOTIDE SEQUENCE</scope>
</reference>
<keyword evidence="7" id="KW-0863">Zinc-finger</keyword>
<sequence length="73" mass="8157">MARISEQIIEQIRSTADIIEVVSGYVQLKKRGRNYFGLCPFHGEKTASFSVSPQRQIYKCFGCNVGGGVINFI</sequence>
<organism evidence="13">
    <name type="scientific">marine metagenome</name>
    <dbReference type="NCBI Taxonomy" id="408172"/>
    <lineage>
        <taxon>unclassified sequences</taxon>
        <taxon>metagenomes</taxon>
        <taxon>ecological metagenomes</taxon>
    </lineage>
</organism>
<gene>
    <name evidence="13" type="ORF">METZ01_LOCUS454940</name>
</gene>
<keyword evidence="9" id="KW-0460">Magnesium</keyword>
<keyword evidence="2" id="KW-0240">DNA-directed RNA polymerase</keyword>
<keyword evidence="6" id="KW-0479">Metal-binding</keyword>
<dbReference type="AlphaFoldDB" id="A0A383A2F1"/>
<name>A0A383A2F1_9ZZZZ</name>
<dbReference type="InterPro" id="IPR036977">
    <property type="entry name" value="DNA_primase_Znf_CHC2"/>
</dbReference>
<evidence type="ECO:0000256" key="1">
    <source>
        <dbReference type="ARBA" id="ARBA00001947"/>
    </source>
</evidence>
<dbReference type="PANTHER" id="PTHR30313">
    <property type="entry name" value="DNA PRIMASE"/>
    <property type="match status" value="1"/>
</dbReference>
<dbReference type="GO" id="GO:0008270">
    <property type="term" value="F:zinc ion binding"/>
    <property type="evidence" value="ECO:0007669"/>
    <property type="project" value="UniProtKB-KW"/>
</dbReference>
<keyword evidence="8" id="KW-0862">Zinc</keyword>
<proteinExistence type="predicted"/>
<evidence type="ECO:0000256" key="9">
    <source>
        <dbReference type="ARBA" id="ARBA00022842"/>
    </source>
</evidence>
<dbReference type="PANTHER" id="PTHR30313:SF2">
    <property type="entry name" value="DNA PRIMASE"/>
    <property type="match status" value="1"/>
</dbReference>
<dbReference type="InterPro" id="IPR002694">
    <property type="entry name" value="Znf_CHC2"/>
</dbReference>
<dbReference type="FunFam" id="3.90.580.10:FF:000001">
    <property type="entry name" value="DNA primase"/>
    <property type="match status" value="1"/>
</dbReference>
<dbReference type="Pfam" id="PF01807">
    <property type="entry name" value="Zn_ribbon_DnaG"/>
    <property type="match status" value="1"/>
</dbReference>
<dbReference type="SUPFAM" id="SSF57783">
    <property type="entry name" value="Zinc beta-ribbon"/>
    <property type="match status" value="1"/>
</dbReference>
<keyword evidence="11" id="KW-0804">Transcription</keyword>
<evidence type="ECO:0000256" key="5">
    <source>
        <dbReference type="ARBA" id="ARBA00022705"/>
    </source>
</evidence>
<keyword evidence="4" id="KW-0548">Nucleotidyltransferase</keyword>
<protein>
    <recommendedName>
        <fullName evidence="12">Zinc finger CHC2-type domain-containing protein</fullName>
    </recommendedName>
</protein>
<evidence type="ECO:0000256" key="6">
    <source>
        <dbReference type="ARBA" id="ARBA00022723"/>
    </source>
</evidence>
<dbReference type="GO" id="GO:0006269">
    <property type="term" value="P:DNA replication, synthesis of primer"/>
    <property type="evidence" value="ECO:0007669"/>
    <property type="project" value="TreeGrafter"/>
</dbReference>
<feature type="non-terminal residue" evidence="13">
    <location>
        <position position="73"/>
    </location>
</feature>
<dbReference type="SMART" id="SM00400">
    <property type="entry name" value="ZnF_CHCC"/>
    <property type="match status" value="1"/>
</dbReference>
<keyword evidence="5" id="KW-0235">DNA replication</keyword>
<dbReference type="GO" id="GO:0005737">
    <property type="term" value="C:cytoplasm"/>
    <property type="evidence" value="ECO:0007669"/>
    <property type="project" value="TreeGrafter"/>
</dbReference>
<evidence type="ECO:0000256" key="4">
    <source>
        <dbReference type="ARBA" id="ARBA00022695"/>
    </source>
</evidence>
<dbReference type="GO" id="GO:0003899">
    <property type="term" value="F:DNA-directed RNA polymerase activity"/>
    <property type="evidence" value="ECO:0007669"/>
    <property type="project" value="InterPro"/>
</dbReference>
<evidence type="ECO:0000256" key="3">
    <source>
        <dbReference type="ARBA" id="ARBA00022679"/>
    </source>
</evidence>
<evidence type="ECO:0000259" key="12">
    <source>
        <dbReference type="SMART" id="SM00400"/>
    </source>
</evidence>
<evidence type="ECO:0000256" key="2">
    <source>
        <dbReference type="ARBA" id="ARBA00022478"/>
    </source>
</evidence>
<evidence type="ECO:0000256" key="7">
    <source>
        <dbReference type="ARBA" id="ARBA00022771"/>
    </source>
</evidence>